<keyword evidence="5" id="KW-1185">Reference proteome</keyword>
<accession>A0A1G4M7A1</accession>
<evidence type="ECO:0000313" key="4">
    <source>
        <dbReference type="EMBL" id="SCV99681.1"/>
    </source>
</evidence>
<organism evidence="4 5">
    <name type="scientific">Lachancea fermentati</name>
    <name type="common">Zygosaccharomyces fermentati</name>
    <dbReference type="NCBI Taxonomy" id="4955"/>
    <lineage>
        <taxon>Eukaryota</taxon>
        <taxon>Fungi</taxon>
        <taxon>Dikarya</taxon>
        <taxon>Ascomycota</taxon>
        <taxon>Saccharomycotina</taxon>
        <taxon>Saccharomycetes</taxon>
        <taxon>Saccharomycetales</taxon>
        <taxon>Saccharomycetaceae</taxon>
        <taxon>Lachancea</taxon>
    </lineage>
</organism>
<evidence type="ECO:0000256" key="2">
    <source>
        <dbReference type="ARBA" id="ARBA00023242"/>
    </source>
</evidence>
<name>A0A1G4M7A1_LACFM</name>
<evidence type="ECO:0000256" key="1">
    <source>
        <dbReference type="ARBA" id="ARBA00004123"/>
    </source>
</evidence>
<keyword evidence="2" id="KW-0539">Nucleus</keyword>
<evidence type="ECO:0000313" key="5">
    <source>
        <dbReference type="Proteomes" id="UP000190831"/>
    </source>
</evidence>
<comment type="subcellular location">
    <subcellularLocation>
        <location evidence="1">Nucleus</location>
    </subcellularLocation>
</comment>
<evidence type="ECO:0000259" key="3">
    <source>
        <dbReference type="PROSITE" id="PS50048"/>
    </source>
</evidence>
<dbReference type="AlphaFoldDB" id="A0A1G4M7A1"/>
<dbReference type="GO" id="GO:0005634">
    <property type="term" value="C:nucleus"/>
    <property type="evidence" value="ECO:0007669"/>
    <property type="project" value="UniProtKB-SubCell"/>
</dbReference>
<dbReference type="Pfam" id="PF00172">
    <property type="entry name" value="Zn_clus"/>
    <property type="match status" value="1"/>
</dbReference>
<dbReference type="CDD" id="cd00067">
    <property type="entry name" value="GAL4"/>
    <property type="match status" value="1"/>
</dbReference>
<dbReference type="PROSITE" id="PS50048">
    <property type="entry name" value="ZN2_CY6_FUNGAL_2"/>
    <property type="match status" value="1"/>
</dbReference>
<dbReference type="InterPro" id="IPR001138">
    <property type="entry name" value="Zn2Cys6_DnaBD"/>
</dbReference>
<reference evidence="5" key="1">
    <citation type="submission" date="2016-03" db="EMBL/GenBank/DDBJ databases">
        <authorList>
            <person name="Devillers H."/>
        </authorList>
    </citation>
    <scope>NUCLEOTIDE SEQUENCE [LARGE SCALE GENOMIC DNA]</scope>
</reference>
<dbReference type="STRING" id="4955.A0A1G4M7A1"/>
<sequence>MGEQRSRTGCSNCKRLGIKCDEKKPRCTKCIKSNLEHCNYKIKLKWRHYPKNENMIPSTAIQKSSTLRLLAYPRSDGVAPLTGNNTAAEGQVPILSEENTFHCETRIGLQLCAPEFLTTPSIVPIAADCMELLEFFKQEASLLFIVAPERSFQKSPFFNLIPSMALHNDMVMNAVLAFSAAWKNNRYLDRRDDPIIEEKGKEVGKFWNTTVSLLHQKLSTDYRLEKVEIMVTMLLLAAYDLCFFDAPIKWRAHIRAVRDLLSPIQNYSDPAYKHDFFFFKKSILFISSWLSYIEIMSSLCSPKHSPSAQNLIKLANQLKYSYSIKTMEDKRLRCEDIENTTGMDPIILSFLAKIAALIKKLSHVPSEFTLKNLQDGIELDEELAVYIDESEKARDQVLSTSIDAGINTSAYRILRATNLVFALTGRALLKKRVFDFEPRRYSLVKIIMRIMHLIESEVCLNSSAESCIFFPLFCCGCELISSDLLMFRSMVLNHLDSLINRGISSAVHAKLIMKECWMSEKPWWLLLEESGIDLVFNI</sequence>
<dbReference type="Pfam" id="PF11951">
    <property type="entry name" value="Fungal_trans_2"/>
    <property type="match status" value="1"/>
</dbReference>
<dbReference type="OrthoDB" id="5229455at2759"/>
<dbReference type="InterPro" id="IPR036864">
    <property type="entry name" value="Zn2-C6_fun-type_DNA-bd_sf"/>
</dbReference>
<dbReference type="Proteomes" id="UP000190831">
    <property type="component" value="Chromosome B"/>
</dbReference>
<dbReference type="InterPro" id="IPR021858">
    <property type="entry name" value="Fun_TF"/>
</dbReference>
<dbReference type="PANTHER" id="PTHR37534:SF43">
    <property type="entry name" value="FINGER DOMAIN PROTEIN, PUTATIVE (AFU_ORTHOLOGUE AFUA_1G01850)-RELATED"/>
    <property type="match status" value="1"/>
</dbReference>
<dbReference type="EMBL" id="LT598489">
    <property type="protein sequence ID" value="SCV99681.1"/>
    <property type="molecule type" value="Genomic_DNA"/>
</dbReference>
<dbReference type="GO" id="GO:0008270">
    <property type="term" value="F:zinc ion binding"/>
    <property type="evidence" value="ECO:0007669"/>
    <property type="project" value="InterPro"/>
</dbReference>
<dbReference type="GO" id="GO:0000981">
    <property type="term" value="F:DNA-binding transcription factor activity, RNA polymerase II-specific"/>
    <property type="evidence" value="ECO:0007669"/>
    <property type="project" value="InterPro"/>
</dbReference>
<feature type="domain" description="Zn(2)-C6 fungal-type" evidence="3">
    <location>
        <begin position="9"/>
        <end position="40"/>
    </location>
</feature>
<protein>
    <submittedName>
        <fullName evidence="4">LAFE_0B00166g1_1</fullName>
    </submittedName>
</protein>
<dbReference type="GO" id="GO:0045944">
    <property type="term" value="P:positive regulation of transcription by RNA polymerase II"/>
    <property type="evidence" value="ECO:0007669"/>
    <property type="project" value="TreeGrafter"/>
</dbReference>
<gene>
    <name evidence="4" type="ORF">LAFE_0B00166G</name>
</gene>
<proteinExistence type="predicted"/>
<dbReference type="Gene3D" id="4.10.240.10">
    <property type="entry name" value="Zn(2)-C6 fungal-type DNA-binding domain"/>
    <property type="match status" value="1"/>
</dbReference>
<dbReference type="PANTHER" id="PTHR37534">
    <property type="entry name" value="TRANSCRIPTIONAL ACTIVATOR PROTEIN UGA3"/>
    <property type="match status" value="1"/>
</dbReference>
<dbReference type="GO" id="GO:0000976">
    <property type="term" value="F:transcription cis-regulatory region binding"/>
    <property type="evidence" value="ECO:0007669"/>
    <property type="project" value="TreeGrafter"/>
</dbReference>
<dbReference type="SUPFAM" id="SSF57701">
    <property type="entry name" value="Zn2/Cys6 DNA-binding domain"/>
    <property type="match status" value="1"/>
</dbReference>
<dbReference type="SMART" id="SM00066">
    <property type="entry name" value="GAL4"/>
    <property type="match status" value="1"/>
</dbReference>